<dbReference type="RefSeq" id="WP_121840137.1">
    <property type="nucleotide sequence ID" value="NZ_ML014815.1"/>
</dbReference>
<dbReference type="EMBL" id="QZEI01000066">
    <property type="protein sequence ID" value="RLV58541.1"/>
    <property type="molecule type" value="Genomic_DNA"/>
</dbReference>
<comment type="caution">
    <text evidence="1">The sequence shown here is derived from an EMBL/GenBank/DDBJ whole genome shotgun (WGS) entry which is preliminary data.</text>
</comment>
<gene>
    <name evidence="1" type="ORF">D5018_16740</name>
</gene>
<accession>A0A3L8PT18</accession>
<dbReference type="AlphaFoldDB" id="A0A3L8PT18"/>
<name>A0A3L8PT18_9GAMM</name>
<reference evidence="1 2" key="1">
    <citation type="submission" date="2018-09" db="EMBL/GenBank/DDBJ databases">
        <title>Phylogeny of the Shewanellaceae, and recommendation for two new genera, Pseudoshewanella and Parashewanella.</title>
        <authorList>
            <person name="Wang G."/>
        </authorList>
    </citation>
    <scope>NUCLEOTIDE SEQUENCE [LARGE SCALE GENOMIC DNA]</scope>
    <source>
        <strain evidence="1 2">C51</strain>
    </source>
</reference>
<proteinExistence type="predicted"/>
<evidence type="ECO:0000313" key="2">
    <source>
        <dbReference type="Proteomes" id="UP000281474"/>
    </source>
</evidence>
<keyword evidence="2" id="KW-1185">Reference proteome</keyword>
<evidence type="ECO:0000313" key="1">
    <source>
        <dbReference type="EMBL" id="RLV58541.1"/>
    </source>
</evidence>
<sequence>MASALLHWLIPQTVHYPKEGLFVKPSHEFELGGKCYIANNHKGQMRLFELTNDSKQGKKEYSRLNHFILNPHVGARFRKIEAWINNPQLNQALISNAENRQVPLSSRYDHVRSVNMRQLSTISPSNSMKKEGVNYWHARLNHAKPSSEKRISADEYLTYIQTTDASCHREYQTAFKALMYNHQLLPNDPTNIYAKDNEEIHMLMDLAIIAAHRPYVYFILLEHWGRPSGDDAIVFKNKKVEASIRPYSIRLTKKHLQKTHRTAASKLMEQVAKKIERVQSPFTSDLMPFERCCITGKEFKNGDLIVELRVGEKWFPATVDALRMQGLKQGKEVVPDALIIPSNPVIPSSYLSGDDIRAYRQPEYINCVPPPF</sequence>
<protein>
    <submittedName>
        <fullName evidence="1">Uncharacterized protein</fullName>
    </submittedName>
</protein>
<organism evidence="1 2">
    <name type="scientific">Parashewanella curva</name>
    <dbReference type="NCBI Taxonomy" id="2338552"/>
    <lineage>
        <taxon>Bacteria</taxon>
        <taxon>Pseudomonadati</taxon>
        <taxon>Pseudomonadota</taxon>
        <taxon>Gammaproteobacteria</taxon>
        <taxon>Alteromonadales</taxon>
        <taxon>Shewanellaceae</taxon>
        <taxon>Parashewanella</taxon>
    </lineage>
</organism>
<dbReference type="Proteomes" id="UP000281474">
    <property type="component" value="Unassembled WGS sequence"/>
</dbReference>